<gene>
    <name evidence="2" type="ORF">HRTV-25_gp106</name>
</gene>
<organism evidence="2 3">
    <name type="scientific">Halorubrum tailed virus 25</name>
    <dbReference type="NCBI Taxonomy" id="2878006"/>
    <lineage>
        <taxon>Viruses</taxon>
        <taxon>Duplodnaviria</taxon>
        <taxon>Heunggongvirae</taxon>
        <taxon>Uroviricota</taxon>
        <taxon>Caudoviricetes</taxon>
        <taxon>Thumleimavirales</taxon>
        <taxon>Hafunaviridae</taxon>
        <taxon>Laminvirus</taxon>
        <taxon>Laminvirus thailandense</taxon>
        <taxon>Laminvirus HRTV25</taxon>
    </lineage>
</organism>
<feature type="region of interest" description="Disordered" evidence="1">
    <location>
        <begin position="1"/>
        <end position="68"/>
    </location>
</feature>
<name>A0AAE8XYW0_9CAUD</name>
<protein>
    <submittedName>
        <fullName evidence="2">Uncharacterized protein</fullName>
    </submittedName>
</protein>
<feature type="compositionally biased region" description="Basic and acidic residues" evidence="1">
    <location>
        <begin position="46"/>
        <end position="61"/>
    </location>
</feature>
<sequence length="68" mass="7858">MLDFPPGSTPGLGIPTRGFDSMKWQEQDEDSKEESTPDKWAQQRRKQQEVGDEITRRKEGETMNGLFE</sequence>
<keyword evidence="3" id="KW-1185">Reference proteome</keyword>
<dbReference type="EMBL" id="MZ334521">
    <property type="protein sequence ID" value="UBF22687.1"/>
    <property type="molecule type" value="Genomic_DNA"/>
</dbReference>
<reference evidence="2" key="1">
    <citation type="submission" date="2021-05" db="EMBL/GenBank/DDBJ databases">
        <title>Diversity, taxonomy and evolution of archaeal viruses of the class Caudoviricetes.</title>
        <authorList>
            <person name="Liu Y."/>
            <person name="Demina T.A."/>
            <person name="Roux S."/>
            <person name="Aiewsakun P."/>
            <person name="Kazlauskas D."/>
            <person name="Simmonds P."/>
            <person name="Prangishvili D."/>
            <person name="Oksanen H.M."/>
            <person name="Krupovic M."/>
        </authorList>
    </citation>
    <scope>NUCLEOTIDE SEQUENCE</scope>
    <source>
        <strain evidence="2">HRTV-25/14</strain>
    </source>
</reference>
<proteinExistence type="predicted"/>
<evidence type="ECO:0000313" key="2">
    <source>
        <dbReference type="EMBL" id="UBF22687.1"/>
    </source>
</evidence>
<accession>A0AAE8XYW0</accession>
<evidence type="ECO:0000313" key="3">
    <source>
        <dbReference type="Proteomes" id="UP000827232"/>
    </source>
</evidence>
<dbReference type="Proteomes" id="UP000827232">
    <property type="component" value="Segment"/>
</dbReference>
<evidence type="ECO:0000256" key="1">
    <source>
        <dbReference type="SAM" id="MobiDB-lite"/>
    </source>
</evidence>